<evidence type="ECO:0000313" key="8">
    <source>
        <dbReference type="EMBL" id="CAH1997980.1"/>
    </source>
</evidence>
<dbReference type="EMBL" id="CAKOFQ010007310">
    <property type="protein sequence ID" value="CAH1997980.1"/>
    <property type="molecule type" value="Genomic_DNA"/>
</dbReference>
<protein>
    <recommendedName>
        <fullName evidence="7">Major facilitator superfamily (MFS) profile domain-containing protein</fullName>
    </recommendedName>
</protein>
<evidence type="ECO:0000259" key="7">
    <source>
        <dbReference type="PROSITE" id="PS50850"/>
    </source>
</evidence>
<evidence type="ECO:0000256" key="4">
    <source>
        <dbReference type="ARBA" id="ARBA00023136"/>
    </source>
</evidence>
<comment type="caution">
    <text evidence="8">The sequence shown here is derived from an EMBL/GenBank/DDBJ whole genome shotgun (WGS) entry which is preliminary data.</text>
</comment>
<sequence length="507" mass="55199">MDVSNSINNEKKKKESGVRSVSKQIILGLLTNFSSLAPSMSLGFSAVAIPVLRGSLTSNGISWFASIASLATPFGCFLTGPLADRLGRTKALLFVNAASFLGWIILALAFYSSNNYPLLITGRILTGFSTGLSSAPATIYMAEVSSLELRGVFTTWASISFALGVLIIYFLAFILKDAMGLICLITAALPCLGILFTIFLIPESPSWLVGKNRIEEASDNLCKVFGTSMYSQEVQNELDALIKLKSIKLDSEKKSLAMQFVRKLKYLFSSRTLKPMALVVTLFFFQQLSGTFVLLFYAIDIVKTAGITFEPYFTIVLIGVIRLIAAVLTSIICKKVGKRPLSLLSGSGMTICLLSLGAYNFFQENGTIPQLPVIPLTLFIAYFVCNALGFLPVPFALAAELFPTKIRGTATGFISGLGYMFNFMIVKVYPDMVSAFTGKGVICFYGGVALLGTIFVALLLPETRGKSHTEIEALFGHKPTIRNTEAENKIEEGEKQDLIHEDGIRYV</sequence>
<evidence type="ECO:0000256" key="2">
    <source>
        <dbReference type="ARBA" id="ARBA00022692"/>
    </source>
</evidence>
<evidence type="ECO:0000256" key="6">
    <source>
        <dbReference type="SAM" id="Phobius"/>
    </source>
</evidence>
<dbReference type="OrthoDB" id="6612291at2759"/>
<evidence type="ECO:0000256" key="3">
    <source>
        <dbReference type="ARBA" id="ARBA00022989"/>
    </source>
</evidence>
<proteinExistence type="predicted"/>
<feature type="transmembrane region" description="Helical" evidence="6">
    <location>
        <begin position="311"/>
        <end position="331"/>
    </location>
</feature>
<feature type="transmembrane region" description="Helical" evidence="6">
    <location>
        <begin position="410"/>
        <end position="430"/>
    </location>
</feature>
<dbReference type="InterPro" id="IPR005828">
    <property type="entry name" value="MFS_sugar_transport-like"/>
</dbReference>
<feature type="transmembrane region" description="Helical" evidence="6">
    <location>
        <begin position="276"/>
        <end position="299"/>
    </location>
</feature>
<dbReference type="SUPFAM" id="SSF103473">
    <property type="entry name" value="MFS general substrate transporter"/>
    <property type="match status" value="1"/>
</dbReference>
<dbReference type="InterPro" id="IPR005829">
    <property type="entry name" value="Sugar_transporter_CS"/>
</dbReference>
<dbReference type="PROSITE" id="PS00217">
    <property type="entry name" value="SUGAR_TRANSPORT_2"/>
    <property type="match status" value="1"/>
</dbReference>
<keyword evidence="4 6" id="KW-0472">Membrane</keyword>
<feature type="transmembrane region" description="Helical" evidence="6">
    <location>
        <begin position="118"/>
        <end position="140"/>
    </location>
</feature>
<feature type="transmembrane region" description="Helical" evidence="6">
    <location>
        <begin position="374"/>
        <end position="398"/>
    </location>
</feature>
<evidence type="ECO:0000256" key="5">
    <source>
        <dbReference type="ARBA" id="ARBA00023180"/>
    </source>
</evidence>
<feature type="transmembrane region" description="Helical" evidence="6">
    <location>
        <begin position="152"/>
        <end position="172"/>
    </location>
</feature>
<dbReference type="Gene3D" id="1.20.1250.20">
    <property type="entry name" value="MFS general substrate transporter like domains"/>
    <property type="match status" value="1"/>
</dbReference>
<dbReference type="PANTHER" id="PTHR48021">
    <property type="match status" value="1"/>
</dbReference>
<gene>
    <name evidence="8" type="ORF">ACAOBT_LOCUS24077</name>
</gene>
<dbReference type="PROSITE" id="PS50850">
    <property type="entry name" value="MFS"/>
    <property type="match status" value="1"/>
</dbReference>
<feature type="transmembrane region" description="Helical" evidence="6">
    <location>
        <begin position="61"/>
        <end position="79"/>
    </location>
</feature>
<dbReference type="InterPro" id="IPR020846">
    <property type="entry name" value="MFS_dom"/>
</dbReference>
<feature type="domain" description="Major facilitator superfamily (MFS) profile" evidence="7">
    <location>
        <begin position="1"/>
        <end position="464"/>
    </location>
</feature>
<name>A0A9P0LNH8_ACAOB</name>
<organism evidence="8 9">
    <name type="scientific">Acanthoscelides obtectus</name>
    <name type="common">Bean weevil</name>
    <name type="synonym">Bruchus obtectus</name>
    <dbReference type="NCBI Taxonomy" id="200917"/>
    <lineage>
        <taxon>Eukaryota</taxon>
        <taxon>Metazoa</taxon>
        <taxon>Ecdysozoa</taxon>
        <taxon>Arthropoda</taxon>
        <taxon>Hexapoda</taxon>
        <taxon>Insecta</taxon>
        <taxon>Pterygota</taxon>
        <taxon>Neoptera</taxon>
        <taxon>Endopterygota</taxon>
        <taxon>Coleoptera</taxon>
        <taxon>Polyphaga</taxon>
        <taxon>Cucujiformia</taxon>
        <taxon>Chrysomeloidea</taxon>
        <taxon>Chrysomelidae</taxon>
        <taxon>Bruchinae</taxon>
        <taxon>Bruchini</taxon>
        <taxon>Acanthoscelides</taxon>
    </lineage>
</organism>
<evidence type="ECO:0000256" key="1">
    <source>
        <dbReference type="ARBA" id="ARBA00004141"/>
    </source>
</evidence>
<dbReference type="Proteomes" id="UP001152888">
    <property type="component" value="Unassembled WGS sequence"/>
</dbReference>
<dbReference type="InterPro" id="IPR003663">
    <property type="entry name" value="Sugar/inositol_transpt"/>
</dbReference>
<keyword evidence="9" id="KW-1185">Reference proteome</keyword>
<dbReference type="PANTHER" id="PTHR48021:SF89">
    <property type="entry name" value="FI02132P-RELATED"/>
    <property type="match status" value="1"/>
</dbReference>
<dbReference type="InterPro" id="IPR036259">
    <property type="entry name" value="MFS_trans_sf"/>
</dbReference>
<feature type="transmembrane region" description="Helical" evidence="6">
    <location>
        <begin position="21"/>
        <end position="49"/>
    </location>
</feature>
<evidence type="ECO:0000313" key="9">
    <source>
        <dbReference type="Proteomes" id="UP001152888"/>
    </source>
</evidence>
<dbReference type="AlphaFoldDB" id="A0A9P0LNH8"/>
<keyword evidence="5" id="KW-0325">Glycoprotein</keyword>
<feature type="transmembrane region" description="Helical" evidence="6">
    <location>
        <begin position="178"/>
        <end position="201"/>
    </location>
</feature>
<dbReference type="InterPro" id="IPR050549">
    <property type="entry name" value="MFS_Trehalose_Transporter"/>
</dbReference>
<feature type="transmembrane region" description="Helical" evidence="6">
    <location>
        <begin position="436"/>
        <end position="460"/>
    </location>
</feature>
<keyword evidence="3 6" id="KW-1133">Transmembrane helix</keyword>
<reference evidence="8" key="1">
    <citation type="submission" date="2022-03" db="EMBL/GenBank/DDBJ databases">
        <authorList>
            <person name="Sayadi A."/>
        </authorList>
    </citation>
    <scope>NUCLEOTIDE SEQUENCE</scope>
</reference>
<accession>A0A9P0LNH8</accession>
<feature type="transmembrane region" description="Helical" evidence="6">
    <location>
        <begin position="343"/>
        <end position="362"/>
    </location>
</feature>
<dbReference type="Pfam" id="PF00083">
    <property type="entry name" value="Sugar_tr"/>
    <property type="match status" value="1"/>
</dbReference>
<dbReference type="PRINTS" id="PR00171">
    <property type="entry name" value="SUGRTRNSPORT"/>
</dbReference>
<keyword evidence="2 6" id="KW-0812">Transmembrane</keyword>
<dbReference type="GO" id="GO:0022857">
    <property type="term" value="F:transmembrane transporter activity"/>
    <property type="evidence" value="ECO:0007669"/>
    <property type="project" value="InterPro"/>
</dbReference>
<feature type="transmembrane region" description="Helical" evidence="6">
    <location>
        <begin position="91"/>
        <end position="112"/>
    </location>
</feature>
<dbReference type="GO" id="GO:0016020">
    <property type="term" value="C:membrane"/>
    <property type="evidence" value="ECO:0007669"/>
    <property type="project" value="UniProtKB-SubCell"/>
</dbReference>
<comment type="subcellular location">
    <subcellularLocation>
        <location evidence="1">Membrane</location>
        <topology evidence="1">Multi-pass membrane protein</topology>
    </subcellularLocation>
</comment>
<dbReference type="FunFam" id="1.20.1250.20:FF:000249">
    <property type="entry name" value="facilitated trehalose transporter Tret1"/>
    <property type="match status" value="1"/>
</dbReference>